<dbReference type="RefSeq" id="WP_124069439.1">
    <property type="nucleotide sequence ID" value="NZ_CBCRXF010000017.1"/>
</dbReference>
<sequence length="190" mass="22069">MSVQLKKDEVALESIEHAKQIVIDAIAETMDLYGVTPSAGRLYGTMYIEGEMTLDQMKDRLGMTKPSMSTAVKKLRSNGMVQKTWEKGSRREHFVAESNFFKSFISFYCKKWEREVEMNVTAVEDAGKELEKIINNDQVSRGIREYAGNLHVQIYESKSYYDWLRRLIDLIESGEIFTYLPIEDTEKRKK</sequence>
<dbReference type="PANTHER" id="PTHR38465:SF1">
    <property type="entry name" value="HTH-TYPE TRANSCRIPTIONAL REGULATOR MJ1563-RELATED"/>
    <property type="match status" value="1"/>
</dbReference>
<feature type="domain" description="HTH marR-type" evidence="5">
    <location>
        <begin position="33"/>
        <end position="91"/>
    </location>
</feature>
<evidence type="ECO:0000256" key="2">
    <source>
        <dbReference type="ARBA" id="ARBA00023125"/>
    </source>
</evidence>
<evidence type="ECO:0000256" key="1">
    <source>
        <dbReference type="ARBA" id="ARBA00023015"/>
    </source>
</evidence>
<dbReference type="InterPro" id="IPR036388">
    <property type="entry name" value="WH-like_DNA-bd_sf"/>
</dbReference>
<gene>
    <name evidence="6" type="primary">opcR_1</name>
    <name evidence="6" type="ORF">FILTAD_01012</name>
</gene>
<evidence type="ECO:0000313" key="6">
    <source>
        <dbReference type="EMBL" id="VDC24173.1"/>
    </source>
</evidence>
<dbReference type="NCBIfam" id="NF047500">
    <property type="entry name" value="choline_R_CudC"/>
    <property type="match status" value="1"/>
</dbReference>
<dbReference type="PIRSF" id="PIRSF006707">
    <property type="entry name" value="MJ1563"/>
    <property type="match status" value="1"/>
</dbReference>
<dbReference type="InterPro" id="IPR052362">
    <property type="entry name" value="HTH-GbsR_regulator"/>
</dbReference>
<evidence type="ECO:0000256" key="3">
    <source>
        <dbReference type="ARBA" id="ARBA00023163"/>
    </source>
</evidence>
<organism evidence="6 7">
    <name type="scientific">Filibacter tadaridae</name>
    <dbReference type="NCBI Taxonomy" id="2483811"/>
    <lineage>
        <taxon>Bacteria</taxon>
        <taxon>Bacillati</taxon>
        <taxon>Bacillota</taxon>
        <taxon>Bacilli</taxon>
        <taxon>Bacillales</taxon>
        <taxon>Caryophanaceae</taxon>
        <taxon>Filibacter</taxon>
    </lineage>
</organism>
<dbReference type="Pfam" id="PF12802">
    <property type="entry name" value="MarR_2"/>
    <property type="match status" value="1"/>
</dbReference>
<dbReference type="Proteomes" id="UP000270468">
    <property type="component" value="Unassembled WGS sequence"/>
</dbReference>
<dbReference type="GO" id="GO:0003677">
    <property type="term" value="F:DNA binding"/>
    <property type="evidence" value="ECO:0007669"/>
    <property type="project" value="UniProtKB-UniRule"/>
</dbReference>
<accession>A0A3P5WKN1</accession>
<dbReference type="EMBL" id="UXAV01000030">
    <property type="protein sequence ID" value="VDC24173.1"/>
    <property type="molecule type" value="Genomic_DNA"/>
</dbReference>
<dbReference type="InterPro" id="IPR026282">
    <property type="entry name" value="MJ1563"/>
</dbReference>
<dbReference type="PANTHER" id="PTHR38465">
    <property type="entry name" value="HTH-TYPE TRANSCRIPTIONAL REGULATOR MJ1563-RELATED"/>
    <property type="match status" value="1"/>
</dbReference>
<evidence type="ECO:0000259" key="5">
    <source>
        <dbReference type="Pfam" id="PF12802"/>
    </source>
</evidence>
<comment type="similarity">
    <text evidence="4">Belongs to the GbsR family.</text>
</comment>
<proteinExistence type="inferred from homology"/>
<dbReference type="OrthoDB" id="9800374at2"/>
<dbReference type="InterPro" id="IPR036390">
    <property type="entry name" value="WH_DNA-bd_sf"/>
</dbReference>
<dbReference type="AlphaFoldDB" id="A0A3P5WKN1"/>
<name>A0A3P5WKN1_9BACL</name>
<dbReference type="SUPFAM" id="SSF46785">
    <property type="entry name" value="Winged helix' DNA-binding domain"/>
    <property type="match status" value="1"/>
</dbReference>
<protein>
    <recommendedName>
        <fullName evidence="4">HTH-type transcriptional regulator</fullName>
    </recommendedName>
</protein>
<dbReference type="GO" id="GO:0003700">
    <property type="term" value="F:DNA-binding transcription factor activity"/>
    <property type="evidence" value="ECO:0007669"/>
    <property type="project" value="InterPro"/>
</dbReference>
<dbReference type="Gene3D" id="1.10.10.10">
    <property type="entry name" value="Winged helix-like DNA-binding domain superfamily/Winged helix DNA-binding domain"/>
    <property type="match status" value="1"/>
</dbReference>
<evidence type="ECO:0000256" key="4">
    <source>
        <dbReference type="PIRNR" id="PIRNR006707"/>
    </source>
</evidence>
<evidence type="ECO:0000313" key="7">
    <source>
        <dbReference type="Proteomes" id="UP000270468"/>
    </source>
</evidence>
<keyword evidence="1 4" id="KW-0805">Transcription regulation</keyword>
<keyword evidence="2 4" id="KW-0238">DNA-binding</keyword>
<reference evidence="6 7" key="1">
    <citation type="submission" date="2018-11" db="EMBL/GenBank/DDBJ databases">
        <authorList>
            <person name="Criscuolo A."/>
        </authorList>
    </citation>
    <scope>NUCLEOTIDE SEQUENCE [LARGE SCALE GENOMIC DNA]</scope>
    <source>
        <strain evidence="6">ATB-66</strain>
    </source>
</reference>
<dbReference type="InterPro" id="IPR000835">
    <property type="entry name" value="HTH_MarR-typ"/>
</dbReference>
<keyword evidence="3 4" id="KW-0804">Transcription</keyword>
<keyword evidence="7" id="KW-1185">Reference proteome</keyword>